<feature type="domain" description="(S)-ureidoglycine aminohydrolase cupin" evidence="1">
    <location>
        <begin position="40"/>
        <end position="104"/>
    </location>
</feature>
<protein>
    <submittedName>
        <fullName evidence="2">Ethanolamine utilization protein EutQ</fullName>
    </submittedName>
</protein>
<dbReference type="InterPro" id="IPR008579">
    <property type="entry name" value="UGlyAH_Cupin_dom"/>
</dbReference>
<dbReference type="PANTHER" id="PTHR36169:SF1">
    <property type="entry name" value="ACETATE KINASE EUTQ"/>
    <property type="match status" value="1"/>
</dbReference>
<reference evidence="3" key="1">
    <citation type="submission" date="2014-12" db="EMBL/GenBank/DDBJ databases">
        <title>Genome Sequence of Valsa Canker Pathogens Uncovers a Specific Adaption of Colonization on Woody Bark.</title>
        <authorList>
            <person name="Yin Z."/>
            <person name="Liu H."/>
            <person name="Gao X."/>
            <person name="Li Z."/>
            <person name="Song N."/>
            <person name="Ke X."/>
            <person name="Dai Q."/>
            <person name="Wu Y."/>
            <person name="Sun Y."/>
            <person name="Xu J.-R."/>
            <person name="Kang Z.K."/>
            <person name="Wang L."/>
            <person name="Huang L."/>
        </authorList>
    </citation>
    <scope>NUCLEOTIDE SEQUENCE [LARGE SCALE GENOMIC DNA]</scope>
    <source>
        <strain evidence="3">SXYL134</strain>
    </source>
</reference>
<dbReference type="InterPro" id="IPR014710">
    <property type="entry name" value="RmlC-like_jellyroll"/>
</dbReference>
<dbReference type="EMBL" id="KN714740">
    <property type="protein sequence ID" value="KUI59976.1"/>
    <property type="molecule type" value="Genomic_DNA"/>
</dbReference>
<evidence type="ECO:0000313" key="3">
    <source>
        <dbReference type="Proteomes" id="UP000078576"/>
    </source>
</evidence>
<dbReference type="PANTHER" id="PTHR36169">
    <property type="entry name" value="ETHANOLAMINE UTILIZATION PROTEIN EUTQ"/>
    <property type="match status" value="1"/>
</dbReference>
<dbReference type="Gene3D" id="2.60.120.10">
    <property type="entry name" value="Jelly Rolls"/>
    <property type="match status" value="1"/>
</dbReference>
<gene>
    <name evidence="2" type="ORF">VP1G_07192</name>
</gene>
<dbReference type="InterPro" id="IPR011051">
    <property type="entry name" value="RmlC_Cupin_sf"/>
</dbReference>
<dbReference type="Pfam" id="PF05899">
    <property type="entry name" value="Cupin_3"/>
    <property type="match status" value="1"/>
</dbReference>
<dbReference type="InterPro" id="IPR010424">
    <property type="entry name" value="EutQ"/>
</dbReference>
<dbReference type="AlphaFoldDB" id="A0A194V830"/>
<accession>A0A194V830</accession>
<evidence type="ECO:0000259" key="1">
    <source>
        <dbReference type="Pfam" id="PF05899"/>
    </source>
</evidence>
<keyword evidence="3" id="KW-1185">Reference proteome</keyword>
<dbReference type="OrthoDB" id="4985585at2759"/>
<dbReference type="Proteomes" id="UP000078576">
    <property type="component" value="Unassembled WGS sequence"/>
</dbReference>
<evidence type="ECO:0000313" key="2">
    <source>
        <dbReference type="EMBL" id="KUI59976.1"/>
    </source>
</evidence>
<sequence length="121" mass="13678">MSSPVAFKVYKQVAKEFKPKLLAEPNVFLEDVYSSEDTDPEKAISSGLFRLEKGKELVYTYHYDEMKIILEGNFTISDETGQKVEAVPGDHFYFPKGVTVTFTTTDYGLGFFVGQRKKDSA</sequence>
<dbReference type="CDD" id="cd02228">
    <property type="entry name" value="cupin_EutQ"/>
    <property type="match status" value="1"/>
</dbReference>
<dbReference type="SUPFAM" id="SSF51182">
    <property type="entry name" value="RmlC-like cupins"/>
    <property type="match status" value="1"/>
</dbReference>
<proteinExistence type="predicted"/>
<organism evidence="2 3">
    <name type="scientific">Cytospora mali</name>
    <name type="common">Apple Valsa canker fungus</name>
    <name type="synonym">Valsa mali</name>
    <dbReference type="NCBI Taxonomy" id="578113"/>
    <lineage>
        <taxon>Eukaryota</taxon>
        <taxon>Fungi</taxon>
        <taxon>Dikarya</taxon>
        <taxon>Ascomycota</taxon>
        <taxon>Pezizomycotina</taxon>
        <taxon>Sordariomycetes</taxon>
        <taxon>Sordariomycetidae</taxon>
        <taxon>Diaporthales</taxon>
        <taxon>Cytosporaceae</taxon>
        <taxon>Cytospora</taxon>
    </lineage>
</organism>
<name>A0A194V830_CYTMA</name>